<reference evidence="1 2" key="1">
    <citation type="journal article" date="2019" name="Nat. Ecol. Evol.">
        <title>Megaphylogeny resolves global patterns of mushroom evolution.</title>
        <authorList>
            <person name="Varga T."/>
            <person name="Krizsan K."/>
            <person name="Foldi C."/>
            <person name="Dima B."/>
            <person name="Sanchez-Garcia M."/>
            <person name="Sanchez-Ramirez S."/>
            <person name="Szollosi G.J."/>
            <person name="Szarkandi J.G."/>
            <person name="Papp V."/>
            <person name="Albert L."/>
            <person name="Andreopoulos W."/>
            <person name="Angelini C."/>
            <person name="Antonin V."/>
            <person name="Barry K.W."/>
            <person name="Bougher N.L."/>
            <person name="Buchanan P."/>
            <person name="Buyck B."/>
            <person name="Bense V."/>
            <person name="Catcheside P."/>
            <person name="Chovatia M."/>
            <person name="Cooper J."/>
            <person name="Damon W."/>
            <person name="Desjardin D."/>
            <person name="Finy P."/>
            <person name="Geml J."/>
            <person name="Haridas S."/>
            <person name="Hughes K."/>
            <person name="Justo A."/>
            <person name="Karasinski D."/>
            <person name="Kautmanova I."/>
            <person name="Kiss B."/>
            <person name="Kocsube S."/>
            <person name="Kotiranta H."/>
            <person name="LaButti K.M."/>
            <person name="Lechner B.E."/>
            <person name="Liimatainen K."/>
            <person name="Lipzen A."/>
            <person name="Lukacs Z."/>
            <person name="Mihaltcheva S."/>
            <person name="Morgado L.N."/>
            <person name="Niskanen T."/>
            <person name="Noordeloos M.E."/>
            <person name="Ohm R.A."/>
            <person name="Ortiz-Santana B."/>
            <person name="Ovrebo C."/>
            <person name="Racz N."/>
            <person name="Riley R."/>
            <person name="Savchenko A."/>
            <person name="Shiryaev A."/>
            <person name="Soop K."/>
            <person name="Spirin V."/>
            <person name="Szebenyi C."/>
            <person name="Tomsovsky M."/>
            <person name="Tulloss R.E."/>
            <person name="Uehling J."/>
            <person name="Grigoriev I.V."/>
            <person name="Vagvolgyi C."/>
            <person name="Papp T."/>
            <person name="Martin F.M."/>
            <person name="Miettinen O."/>
            <person name="Hibbett D.S."/>
            <person name="Nagy L.G."/>
        </authorList>
    </citation>
    <scope>NUCLEOTIDE SEQUENCE [LARGE SCALE GENOMIC DNA]</scope>
    <source>
        <strain evidence="1 2">CBS 962.96</strain>
    </source>
</reference>
<evidence type="ECO:0000313" key="1">
    <source>
        <dbReference type="EMBL" id="THU99858.1"/>
    </source>
</evidence>
<sequence length="215" mass="24234">MGDKRPKKRPCINFNSPSHANLRSYGVSFYQPGDNLLQHSARLSSDGRHIYSQATLAPPIQRRLYTTIDSTEDWSDLPEESSMQETTTDSSGGRYIYQVRKGRVTKGEATIYQQHVPSVPPAMNRLSQPSDVSTVTMVRSCVKNVALRNINLTHYIGFSIGLVNVSKKFPFDSSALLYSWATRTVQPAYHRSMDCRSLSLYMTTAFTGDEPILRF</sequence>
<organism evidence="1 2">
    <name type="scientific">Dendrothele bispora (strain CBS 962.96)</name>
    <dbReference type="NCBI Taxonomy" id="1314807"/>
    <lineage>
        <taxon>Eukaryota</taxon>
        <taxon>Fungi</taxon>
        <taxon>Dikarya</taxon>
        <taxon>Basidiomycota</taxon>
        <taxon>Agaricomycotina</taxon>
        <taxon>Agaricomycetes</taxon>
        <taxon>Agaricomycetidae</taxon>
        <taxon>Agaricales</taxon>
        <taxon>Agaricales incertae sedis</taxon>
        <taxon>Dendrothele</taxon>
    </lineage>
</organism>
<gene>
    <name evidence="1" type="ORF">K435DRAFT_855350</name>
</gene>
<dbReference type="AlphaFoldDB" id="A0A4S8MCS3"/>
<protein>
    <submittedName>
        <fullName evidence="1">Uncharacterized protein</fullName>
    </submittedName>
</protein>
<dbReference type="EMBL" id="ML179113">
    <property type="protein sequence ID" value="THU99858.1"/>
    <property type="molecule type" value="Genomic_DNA"/>
</dbReference>
<name>A0A4S8MCS3_DENBC</name>
<evidence type="ECO:0000313" key="2">
    <source>
        <dbReference type="Proteomes" id="UP000297245"/>
    </source>
</evidence>
<proteinExistence type="predicted"/>
<keyword evidence="2" id="KW-1185">Reference proteome</keyword>
<dbReference type="Proteomes" id="UP000297245">
    <property type="component" value="Unassembled WGS sequence"/>
</dbReference>
<accession>A0A4S8MCS3</accession>